<proteinExistence type="predicted"/>
<dbReference type="Gene3D" id="4.10.75.10">
    <property type="entry name" value="Elafin-like"/>
    <property type="match status" value="4"/>
</dbReference>
<dbReference type="InterPro" id="IPR050514">
    <property type="entry name" value="WAP_four-disulfide_core"/>
</dbReference>
<dbReference type="Pfam" id="PF00095">
    <property type="entry name" value="WAP"/>
    <property type="match status" value="5"/>
</dbReference>
<dbReference type="PANTHER" id="PTHR19441">
    <property type="entry name" value="WHEY ACDIC PROTEIN WAP"/>
    <property type="match status" value="1"/>
</dbReference>
<evidence type="ECO:0000256" key="1">
    <source>
        <dbReference type="SAM" id="MobiDB-lite"/>
    </source>
</evidence>
<reference evidence="3" key="2">
    <citation type="submission" date="2021-03" db="UniProtKB">
        <authorList>
            <consortium name="Ensembl"/>
        </authorList>
    </citation>
    <scope>IDENTIFICATION</scope>
</reference>
<feature type="domain" description="WAP" evidence="2">
    <location>
        <begin position="243"/>
        <end position="290"/>
    </location>
</feature>
<sequence length="393" mass="42467">MGGANAWNGAADRITGRFFRMGGASCTNCAPLTQQGQEPHLPSRGRSPTYPAGAGAPLTQQGQEPHLPSRGRSPTYPAGAGDSASYSRRSSTFLPLYSRCGSDTGVSRLLGRCRTGGNPRPWGTGHMDHDDDDDGDGVGWADRRRVKAGECPADVDSPVCNGTLRAKCNRDSRCDDKAKCCFSGCRNRCRLPLEDKNTMCPYFDASKCPLKNSTINECYSDVQCQGSERCCCFNCRRECTPTVRVKPGQCPAVSGKCPAVTPKPACRTDDDCDGSKKCCQSCGSKCLEPEKERQGYCPLSTENLSCLITPGKPQCRRDDDCTKNWKCCLSNNRMECVRPLKEKPGQCPASGTKCPLPAPKVPCSSDRNCHGGKKCCKLACGMFCSDPVSDWLV</sequence>
<dbReference type="GeneTree" id="ENSGT01140000282936"/>
<protein>
    <recommendedName>
        <fullName evidence="2">WAP domain-containing protein</fullName>
    </recommendedName>
</protein>
<feature type="domain" description="WAP" evidence="2">
    <location>
        <begin position="144"/>
        <end position="193"/>
    </location>
</feature>
<dbReference type="Ensembl" id="ENSXETT00000122778">
    <property type="protein sequence ID" value="ENSXETP00000102609"/>
    <property type="gene ID" value="ENSXETG00000047413"/>
</dbReference>
<organism evidence="3">
    <name type="scientific">Xenopus tropicalis</name>
    <name type="common">Western clawed frog</name>
    <name type="synonym">Silurana tropicalis</name>
    <dbReference type="NCBI Taxonomy" id="8364"/>
    <lineage>
        <taxon>Eukaryota</taxon>
        <taxon>Metazoa</taxon>
        <taxon>Chordata</taxon>
        <taxon>Craniata</taxon>
        <taxon>Vertebrata</taxon>
        <taxon>Euteleostomi</taxon>
        <taxon>Amphibia</taxon>
        <taxon>Batrachia</taxon>
        <taxon>Anura</taxon>
        <taxon>Pipoidea</taxon>
        <taxon>Pipidae</taxon>
        <taxon>Xenopodinae</taxon>
        <taxon>Xenopus</taxon>
        <taxon>Silurana</taxon>
    </lineage>
</organism>
<dbReference type="PANTHER" id="PTHR19441:SF100">
    <property type="entry name" value="WHEY ACIDIC PROTEIN-LIKE"/>
    <property type="match status" value="1"/>
</dbReference>
<feature type="region of interest" description="Disordered" evidence="1">
    <location>
        <begin position="28"/>
        <end position="87"/>
    </location>
</feature>
<dbReference type="InterPro" id="IPR008197">
    <property type="entry name" value="WAP_dom"/>
</dbReference>
<feature type="compositionally biased region" description="Polar residues" evidence="1">
    <location>
        <begin position="28"/>
        <end position="37"/>
    </location>
</feature>
<dbReference type="InParanoid" id="A0A803J454"/>
<dbReference type="AlphaFoldDB" id="A0A803J454"/>
<feature type="domain" description="WAP" evidence="2">
    <location>
        <begin position="340"/>
        <end position="388"/>
    </location>
</feature>
<dbReference type="InterPro" id="IPR036645">
    <property type="entry name" value="Elafin-like_sf"/>
</dbReference>
<dbReference type="SUPFAM" id="SSF57256">
    <property type="entry name" value="Elafin-like"/>
    <property type="match status" value="4"/>
</dbReference>
<dbReference type="PRINTS" id="PR00003">
    <property type="entry name" value="4DISULPHCORE"/>
</dbReference>
<dbReference type="SMART" id="SM00217">
    <property type="entry name" value="WAP"/>
    <property type="match status" value="4"/>
</dbReference>
<dbReference type="GO" id="GO:0005576">
    <property type="term" value="C:extracellular region"/>
    <property type="evidence" value="ECO:0007669"/>
    <property type="project" value="InterPro"/>
</dbReference>
<reference evidence="3" key="1">
    <citation type="journal article" date="2010" name="Science">
        <title>The genome of the Western clawed frog Xenopus tropicalis.</title>
        <authorList>
            <person name="Hellsten U."/>
            <person name="Harland R.M."/>
            <person name="Gilchrist M.J."/>
            <person name="Hendrix D."/>
            <person name="Jurka J."/>
            <person name="Kapitonov V."/>
            <person name="Ovcharenko I."/>
            <person name="Putnam N.H."/>
            <person name="Shu S."/>
            <person name="Taher L."/>
            <person name="Blitz I.L."/>
            <person name="Blumberg B."/>
            <person name="Dichmann D.S."/>
            <person name="Dubchak I."/>
            <person name="Amaya E."/>
            <person name="Detter J.C."/>
            <person name="Fletcher R."/>
            <person name="Gerhard D.S."/>
            <person name="Goodstein D."/>
            <person name="Graves T."/>
            <person name="Grigoriev I.V."/>
            <person name="Grimwood J."/>
            <person name="Kawashima T."/>
            <person name="Lindquist E."/>
            <person name="Lucas S.M."/>
            <person name="Mead P.E."/>
            <person name="Mitros T."/>
            <person name="Ogino H."/>
            <person name="Ohta Y."/>
            <person name="Poliakov A.V."/>
            <person name="Pollet N."/>
            <person name="Robert J."/>
            <person name="Salamov A."/>
            <person name="Sater A.K."/>
            <person name="Schmutz J."/>
            <person name="Terry A."/>
            <person name="Vize P.D."/>
            <person name="Warren W.C."/>
            <person name="Wells D."/>
            <person name="Wills A."/>
            <person name="Wilson R.K."/>
            <person name="Zimmerman L.B."/>
            <person name="Zorn A.M."/>
            <person name="Grainger R."/>
            <person name="Grammer T."/>
            <person name="Khokha M.K."/>
            <person name="Richardson P.M."/>
            <person name="Rokhsar D.S."/>
        </authorList>
    </citation>
    <scope>NUCLEOTIDE SEQUENCE [LARGE SCALE GENOMIC DNA]</scope>
    <source>
        <strain evidence="3">Nigerian</strain>
    </source>
</reference>
<name>A0A803J454_XENTR</name>
<evidence type="ECO:0000259" key="2">
    <source>
        <dbReference type="PROSITE" id="PS51390"/>
    </source>
</evidence>
<dbReference type="GO" id="GO:0030414">
    <property type="term" value="F:peptidase inhibitor activity"/>
    <property type="evidence" value="ECO:0007669"/>
    <property type="project" value="InterPro"/>
</dbReference>
<evidence type="ECO:0000313" key="3">
    <source>
        <dbReference type="Ensembl" id="ENSXETP00000102609"/>
    </source>
</evidence>
<accession>A0A803J454</accession>
<dbReference type="PROSITE" id="PS51390">
    <property type="entry name" value="WAP"/>
    <property type="match status" value="3"/>
</dbReference>